<evidence type="ECO:0000259" key="1">
    <source>
        <dbReference type="Pfam" id="PF03101"/>
    </source>
</evidence>
<organism evidence="2 3">
    <name type="scientific">Escallonia rubra</name>
    <dbReference type="NCBI Taxonomy" id="112253"/>
    <lineage>
        <taxon>Eukaryota</taxon>
        <taxon>Viridiplantae</taxon>
        <taxon>Streptophyta</taxon>
        <taxon>Embryophyta</taxon>
        <taxon>Tracheophyta</taxon>
        <taxon>Spermatophyta</taxon>
        <taxon>Magnoliopsida</taxon>
        <taxon>eudicotyledons</taxon>
        <taxon>Gunneridae</taxon>
        <taxon>Pentapetalae</taxon>
        <taxon>asterids</taxon>
        <taxon>campanulids</taxon>
        <taxon>Escalloniales</taxon>
        <taxon>Escalloniaceae</taxon>
        <taxon>Escallonia</taxon>
    </lineage>
</organism>
<dbReference type="PANTHER" id="PTHR47718:SF7">
    <property type="entry name" value="PROTEIN FAR1-RELATED SEQUENCE"/>
    <property type="match status" value="1"/>
</dbReference>
<evidence type="ECO:0000313" key="3">
    <source>
        <dbReference type="Proteomes" id="UP001187471"/>
    </source>
</evidence>
<protein>
    <recommendedName>
        <fullName evidence="1">FAR1 domain-containing protein</fullName>
    </recommendedName>
</protein>
<gene>
    <name evidence="2" type="ORF">RJ640_013860</name>
</gene>
<comment type="caution">
    <text evidence="2">The sequence shown here is derived from an EMBL/GenBank/DDBJ whole genome shotgun (WGS) entry which is preliminary data.</text>
</comment>
<dbReference type="PANTHER" id="PTHR47718">
    <property type="entry name" value="OS01G0519700 PROTEIN"/>
    <property type="match status" value="1"/>
</dbReference>
<dbReference type="InterPro" id="IPR004330">
    <property type="entry name" value="FAR1_DNA_bnd_dom"/>
</dbReference>
<dbReference type="Pfam" id="PF03101">
    <property type="entry name" value="FAR1"/>
    <property type="match status" value="1"/>
</dbReference>
<keyword evidence="3" id="KW-1185">Reference proteome</keyword>
<proteinExistence type="predicted"/>
<name>A0AA88S0X1_9ASTE</name>
<dbReference type="EMBL" id="JAVXUO010000684">
    <property type="protein sequence ID" value="KAK2989936.1"/>
    <property type="molecule type" value="Genomic_DNA"/>
</dbReference>
<dbReference type="AlphaFoldDB" id="A0AA88S0X1"/>
<reference evidence="2" key="1">
    <citation type="submission" date="2022-12" db="EMBL/GenBank/DDBJ databases">
        <title>Draft genome assemblies for two species of Escallonia (Escalloniales).</title>
        <authorList>
            <person name="Chanderbali A."/>
            <person name="Dervinis C."/>
            <person name="Anghel I."/>
            <person name="Soltis D."/>
            <person name="Soltis P."/>
            <person name="Zapata F."/>
        </authorList>
    </citation>
    <scope>NUCLEOTIDE SEQUENCE</scope>
    <source>
        <strain evidence="2">UCBG92.1500</strain>
        <tissue evidence="2">Leaf</tissue>
    </source>
</reference>
<accession>A0AA88S0X1</accession>
<evidence type="ECO:0000313" key="2">
    <source>
        <dbReference type="EMBL" id="KAK2989936.1"/>
    </source>
</evidence>
<feature type="non-terminal residue" evidence="2">
    <location>
        <position position="354"/>
    </location>
</feature>
<sequence length="354" mass="41249">MPRENEDCEIFDNVDSQQIDGKIFDTLEAAYEFYNQYALLNGFGTRKHNAHKIRAMGAIFRRQFVCNKEGFMKLDDKRSNVNEKRRRDLRAGCEAVMQKLGACVVNKFHDFHNHALTTTPSNGIDHRSHSKDNRTNVCKSLVSDHNHEGLKASQITRVVNVMKPCEEAGITPRQCSSLIRIERKNNVRKEYYVIIKHFQEKATYAEEDEDFKTMNSRAVLSSDLPIEAKAEEYYTRSVFEIFKKEWNASKVLRLLVHVSKFEKAGILCKHMLYILKKKKINDLPKYFILPRWTIHARYKISIRDLAAPIKTKGHPKVATTLKYSIELAKEEKKQRTCAYCHEKGHYRTSCAKRK</sequence>
<dbReference type="Proteomes" id="UP001187471">
    <property type="component" value="Unassembled WGS sequence"/>
</dbReference>
<feature type="domain" description="FAR1" evidence="1">
    <location>
        <begin position="32"/>
        <end position="117"/>
    </location>
</feature>